<dbReference type="GO" id="GO:0004497">
    <property type="term" value="F:monooxygenase activity"/>
    <property type="evidence" value="ECO:0007669"/>
    <property type="project" value="UniProtKB-KW"/>
</dbReference>
<name>A0A285EGC0_9ACTN</name>
<dbReference type="InterPro" id="IPR050766">
    <property type="entry name" value="Bact_Lucif_Oxidored"/>
</dbReference>
<dbReference type="PANTHER" id="PTHR30137">
    <property type="entry name" value="LUCIFERASE-LIKE MONOOXYGENASE"/>
    <property type="match status" value="1"/>
</dbReference>
<keyword evidence="3" id="KW-1185">Reference proteome</keyword>
<dbReference type="AlphaFoldDB" id="A0A285EGC0"/>
<evidence type="ECO:0000313" key="3">
    <source>
        <dbReference type="Proteomes" id="UP000219514"/>
    </source>
</evidence>
<dbReference type="InterPro" id="IPR036661">
    <property type="entry name" value="Luciferase-like_sf"/>
</dbReference>
<accession>A0A285EGC0</accession>
<dbReference type="Gene3D" id="3.20.20.30">
    <property type="entry name" value="Luciferase-like domain"/>
    <property type="match status" value="1"/>
</dbReference>
<protein>
    <submittedName>
        <fullName evidence="2">Flavin-dependent oxidoreductase, luciferase family (Includes alkanesulfonate monooxygenase SsuD and methylene tetrahydromethanopterin reductase)</fullName>
    </submittedName>
</protein>
<gene>
    <name evidence="2" type="ORF">SAMN06893097_109185</name>
</gene>
<reference evidence="2 3" key="1">
    <citation type="submission" date="2017-09" db="EMBL/GenBank/DDBJ databases">
        <authorList>
            <person name="Ehlers B."/>
            <person name="Leendertz F.H."/>
        </authorList>
    </citation>
    <scope>NUCLEOTIDE SEQUENCE [LARGE SCALE GENOMIC DNA]</scope>
    <source>
        <strain evidence="2 3">DSM 46844</strain>
    </source>
</reference>
<proteinExistence type="predicted"/>
<dbReference type="Pfam" id="PF00296">
    <property type="entry name" value="Bac_luciferase"/>
    <property type="match status" value="1"/>
</dbReference>
<organism evidence="2 3">
    <name type="scientific">Geodermatophilus sabuli</name>
    <dbReference type="NCBI Taxonomy" id="1564158"/>
    <lineage>
        <taxon>Bacteria</taxon>
        <taxon>Bacillati</taxon>
        <taxon>Actinomycetota</taxon>
        <taxon>Actinomycetes</taxon>
        <taxon>Geodermatophilales</taxon>
        <taxon>Geodermatophilaceae</taxon>
        <taxon>Geodermatophilus</taxon>
    </lineage>
</organism>
<dbReference type="OrthoDB" id="7903015at2"/>
<evidence type="ECO:0000313" key="2">
    <source>
        <dbReference type="EMBL" id="SNX98105.1"/>
    </source>
</evidence>
<dbReference type="InterPro" id="IPR011251">
    <property type="entry name" value="Luciferase-like_dom"/>
</dbReference>
<dbReference type="PANTHER" id="PTHR30137:SF6">
    <property type="entry name" value="LUCIFERASE-LIKE MONOOXYGENASE"/>
    <property type="match status" value="1"/>
</dbReference>
<dbReference type="SUPFAM" id="SSF51679">
    <property type="entry name" value="Bacterial luciferase-like"/>
    <property type="match status" value="1"/>
</dbReference>
<dbReference type="GO" id="GO:0005829">
    <property type="term" value="C:cytosol"/>
    <property type="evidence" value="ECO:0007669"/>
    <property type="project" value="TreeGrafter"/>
</dbReference>
<dbReference type="GO" id="GO:0016705">
    <property type="term" value="F:oxidoreductase activity, acting on paired donors, with incorporation or reduction of molecular oxygen"/>
    <property type="evidence" value="ECO:0007669"/>
    <property type="project" value="InterPro"/>
</dbReference>
<evidence type="ECO:0000259" key="1">
    <source>
        <dbReference type="Pfam" id="PF00296"/>
    </source>
</evidence>
<dbReference type="Proteomes" id="UP000219514">
    <property type="component" value="Unassembled WGS sequence"/>
</dbReference>
<feature type="domain" description="Luciferase-like" evidence="1">
    <location>
        <begin position="1"/>
        <end position="317"/>
    </location>
</feature>
<sequence>MDVGVLLVFQNWFEDMSDEEVFTRDLNLGVLAEEYGFDSVWSAEHHFDDYSMCPDNLQIMSYLAARTSRIKLGTGAVILPWNDPLRVVEKAIMLDHMSQGRVLLGMGRGLAKMEYEGFHTDMNQARERFDEAAAMVIRGLNDGFVQNDGPLYPQPRVAVRPGPGSSRTWDGRLFGVAMSPDSIPPIADLGVQLMTFMQYDIETHAEALTRWRDLHLEKHGRLPGPPLLQDFTYCHEDEEEARRVAQEYISKYFLSVIKHYDFAGKHWRETKGYEAYQAGADMIREAGMETAAAAYVEANVYGTPEQIVEKYAHRREVAGDFLANAAFSYAGLPYDKVEASMKLFGEKVVPELHKMKAKTPVGV</sequence>
<dbReference type="RefSeq" id="WP_097208035.1">
    <property type="nucleotide sequence ID" value="NZ_JACHXB010000001.1"/>
</dbReference>
<keyword evidence="2" id="KW-0560">Oxidoreductase</keyword>
<keyword evidence="2" id="KW-0503">Monooxygenase</keyword>
<dbReference type="EMBL" id="OBDO01000009">
    <property type="protein sequence ID" value="SNX98105.1"/>
    <property type="molecule type" value="Genomic_DNA"/>
</dbReference>